<evidence type="ECO:0000313" key="2">
    <source>
        <dbReference type="Proteomes" id="UP000183507"/>
    </source>
</evidence>
<evidence type="ECO:0000313" key="1">
    <source>
        <dbReference type="EMBL" id="SDE18857.1"/>
    </source>
</evidence>
<dbReference type="Proteomes" id="UP000183507">
    <property type="component" value="Unassembled WGS sequence"/>
</dbReference>
<dbReference type="EMBL" id="FMZR01000016">
    <property type="protein sequence ID" value="SDE18857.1"/>
    <property type="molecule type" value="Genomic_DNA"/>
</dbReference>
<accession>A0A1G7AWA8</accession>
<gene>
    <name evidence="1" type="ORF">SAMN04487767_11632</name>
</gene>
<reference evidence="2" key="1">
    <citation type="submission" date="2016-10" db="EMBL/GenBank/DDBJ databases">
        <authorList>
            <person name="Varghese N."/>
        </authorList>
    </citation>
    <scope>NUCLEOTIDE SEQUENCE [LARGE SCALE GENOMIC DNA]</scope>
    <source>
        <strain evidence="2">KPR-7A</strain>
    </source>
</reference>
<sequence length="46" mass="5399">MQKILLGNLVVFVILTNISFKHNEVVMNSKEKIEEVDLISIFPYEY</sequence>
<protein>
    <submittedName>
        <fullName evidence="1">Uncharacterized protein</fullName>
    </submittedName>
</protein>
<proteinExistence type="predicted"/>
<name>A0A1G7AWA8_9BACI</name>
<dbReference type="AlphaFoldDB" id="A0A1G7AWA8"/>
<organism evidence="1 2">
    <name type="scientific">Bacillus wiedmannii</name>
    <dbReference type="NCBI Taxonomy" id="1890302"/>
    <lineage>
        <taxon>Bacteria</taxon>
        <taxon>Bacillati</taxon>
        <taxon>Bacillota</taxon>
        <taxon>Bacilli</taxon>
        <taxon>Bacillales</taxon>
        <taxon>Bacillaceae</taxon>
        <taxon>Bacillus</taxon>
        <taxon>Bacillus cereus group</taxon>
    </lineage>
</organism>